<dbReference type="EMBL" id="LN899819">
    <property type="protein sequence ID" value="CUV15347.1"/>
    <property type="molecule type" value="Genomic_DNA"/>
</dbReference>
<evidence type="ECO:0000313" key="1">
    <source>
        <dbReference type="EMBL" id="CUV15347.1"/>
    </source>
</evidence>
<protein>
    <submittedName>
        <fullName evidence="1">Uncharacterized protein</fullName>
    </submittedName>
</protein>
<organism evidence="1">
    <name type="scientific">Ralstonia solanacearum</name>
    <name type="common">Pseudomonas solanacearum</name>
    <dbReference type="NCBI Taxonomy" id="305"/>
    <lineage>
        <taxon>Bacteria</taxon>
        <taxon>Pseudomonadati</taxon>
        <taxon>Pseudomonadota</taxon>
        <taxon>Betaproteobacteria</taxon>
        <taxon>Burkholderiales</taxon>
        <taxon>Burkholderiaceae</taxon>
        <taxon>Ralstonia</taxon>
        <taxon>Ralstonia solanacearum species complex</taxon>
    </lineage>
</organism>
<proteinExistence type="predicted"/>
<accession>A0A0S4TZX1</accession>
<name>A0A0S4TZX1_RALSL</name>
<reference evidence="1" key="1">
    <citation type="submission" date="2015-10" db="EMBL/GenBank/DDBJ databases">
        <authorList>
            <person name="Gilbert D.G."/>
        </authorList>
    </citation>
    <scope>NUCLEOTIDE SEQUENCE</scope>
    <source>
        <strain evidence="1">Phyl III-seqv23</strain>
    </source>
</reference>
<gene>
    <name evidence="1" type="ORF">RUN39_v1_1290003</name>
</gene>
<sequence length="107" mass="12044">MHVQYLGSKRWLRAAFSSGGRFFPIHQRDTVAHPLDGMRMTLCPACQAIELHKLGAPGHALLRITDTQRLKPAKAAAITISTFVCQTCGTFWTYRDQKDGSEQGWQR</sequence>
<dbReference type="AlphaFoldDB" id="A0A0S4TZX1"/>